<feature type="compositionally biased region" description="Polar residues" evidence="1">
    <location>
        <begin position="1"/>
        <end position="14"/>
    </location>
</feature>
<comment type="caution">
    <text evidence="2">The sequence shown here is derived from an EMBL/GenBank/DDBJ whole genome shotgun (WGS) entry which is preliminary data.</text>
</comment>
<feature type="compositionally biased region" description="Basic and acidic residues" evidence="1">
    <location>
        <begin position="55"/>
        <end position="64"/>
    </location>
</feature>
<keyword evidence="3" id="KW-1185">Reference proteome</keyword>
<evidence type="ECO:0000256" key="1">
    <source>
        <dbReference type="SAM" id="MobiDB-lite"/>
    </source>
</evidence>
<reference evidence="2 3" key="1">
    <citation type="journal article" date="2022" name="G3 (Bethesda)">
        <title>Whole-genome sequence and methylome profiling of the almond [Prunus dulcis (Mill.) D.A. Webb] cultivar 'Nonpareil'.</title>
        <authorList>
            <person name="D'Amico-Willman K.M."/>
            <person name="Ouma W.Z."/>
            <person name="Meulia T."/>
            <person name="Sideli G.M."/>
            <person name="Gradziel T.M."/>
            <person name="Fresnedo-Ramirez J."/>
        </authorList>
    </citation>
    <scope>NUCLEOTIDE SEQUENCE [LARGE SCALE GENOMIC DNA]</scope>
    <source>
        <strain evidence="2">Clone GOH B32 T37-40</strain>
    </source>
</reference>
<name>A0AAD4WRX0_PRUDU</name>
<dbReference type="AlphaFoldDB" id="A0AAD4WRX0"/>
<evidence type="ECO:0000313" key="2">
    <source>
        <dbReference type="EMBL" id="KAI5348208.1"/>
    </source>
</evidence>
<accession>A0AAD4WRX0</accession>
<organism evidence="2 3">
    <name type="scientific">Prunus dulcis</name>
    <name type="common">Almond</name>
    <name type="synonym">Amygdalus dulcis</name>
    <dbReference type="NCBI Taxonomy" id="3755"/>
    <lineage>
        <taxon>Eukaryota</taxon>
        <taxon>Viridiplantae</taxon>
        <taxon>Streptophyta</taxon>
        <taxon>Embryophyta</taxon>
        <taxon>Tracheophyta</taxon>
        <taxon>Spermatophyta</taxon>
        <taxon>Magnoliopsida</taxon>
        <taxon>eudicotyledons</taxon>
        <taxon>Gunneridae</taxon>
        <taxon>Pentapetalae</taxon>
        <taxon>rosids</taxon>
        <taxon>fabids</taxon>
        <taxon>Rosales</taxon>
        <taxon>Rosaceae</taxon>
        <taxon>Amygdaloideae</taxon>
        <taxon>Amygdaleae</taxon>
        <taxon>Prunus</taxon>
    </lineage>
</organism>
<protein>
    <submittedName>
        <fullName evidence="2">Uncharacterized protein</fullName>
    </submittedName>
</protein>
<feature type="region of interest" description="Disordered" evidence="1">
    <location>
        <begin position="1"/>
        <end position="97"/>
    </location>
</feature>
<sequence length="97" mass="10034">MSSASSDQVPQPTSENEHPAAPAAAAEFESPPLTETEAKEQEPLSPPPSLPEVTESEKKKRAGAEADFSIFDFVQGGEQYSGRAGDGLGGEDDGGAE</sequence>
<dbReference type="Proteomes" id="UP001054821">
    <property type="component" value="Chromosome 1"/>
</dbReference>
<dbReference type="EMBL" id="JAJFAZ020000001">
    <property type="protein sequence ID" value="KAI5348208.1"/>
    <property type="molecule type" value="Genomic_DNA"/>
</dbReference>
<evidence type="ECO:0000313" key="3">
    <source>
        <dbReference type="Proteomes" id="UP001054821"/>
    </source>
</evidence>
<gene>
    <name evidence="2" type="ORF">L3X38_001095</name>
</gene>
<proteinExistence type="predicted"/>